<protein>
    <submittedName>
        <fullName evidence="1">Uncharacterized protein</fullName>
    </submittedName>
</protein>
<dbReference type="EMBL" id="VSRR010002836">
    <property type="protein sequence ID" value="MPC33446.1"/>
    <property type="molecule type" value="Genomic_DNA"/>
</dbReference>
<name>A0A5B7EJS0_PORTR</name>
<keyword evidence="2" id="KW-1185">Reference proteome</keyword>
<dbReference type="Proteomes" id="UP000324222">
    <property type="component" value="Unassembled WGS sequence"/>
</dbReference>
<dbReference type="AlphaFoldDB" id="A0A5B7EJS0"/>
<evidence type="ECO:0000313" key="1">
    <source>
        <dbReference type="EMBL" id="MPC33446.1"/>
    </source>
</evidence>
<reference evidence="1 2" key="1">
    <citation type="submission" date="2019-05" db="EMBL/GenBank/DDBJ databases">
        <title>Another draft genome of Portunus trituberculatus and its Hox gene families provides insights of decapod evolution.</title>
        <authorList>
            <person name="Jeong J.-H."/>
            <person name="Song I."/>
            <person name="Kim S."/>
            <person name="Choi T."/>
            <person name="Kim D."/>
            <person name="Ryu S."/>
            <person name="Kim W."/>
        </authorList>
    </citation>
    <scope>NUCLEOTIDE SEQUENCE [LARGE SCALE GENOMIC DNA]</scope>
    <source>
        <tissue evidence="1">Muscle</tissue>
    </source>
</reference>
<gene>
    <name evidence="1" type="ORF">E2C01_026796</name>
</gene>
<proteinExistence type="predicted"/>
<sequence>MYTHYMPNLELVSTAVRGSNDMEMLTAVSTLQTTLHEAADAVQGECEGRGSGNGINAINYELTDWQRDAPKRRLM</sequence>
<organism evidence="1 2">
    <name type="scientific">Portunus trituberculatus</name>
    <name type="common">Swimming crab</name>
    <name type="synonym">Neptunus trituberculatus</name>
    <dbReference type="NCBI Taxonomy" id="210409"/>
    <lineage>
        <taxon>Eukaryota</taxon>
        <taxon>Metazoa</taxon>
        <taxon>Ecdysozoa</taxon>
        <taxon>Arthropoda</taxon>
        <taxon>Crustacea</taxon>
        <taxon>Multicrustacea</taxon>
        <taxon>Malacostraca</taxon>
        <taxon>Eumalacostraca</taxon>
        <taxon>Eucarida</taxon>
        <taxon>Decapoda</taxon>
        <taxon>Pleocyemata</taxon>
        <taxon>Brachyura</taxon>
        <taxon>Eubrachyura</taxon>
        <taxon>Portunoidea</taxon>
        <taxon>Portunidae</taxon>
        <taxon>Portuninae</taxon>
        <taxon>Portunus</taxon>
    </lineage>
</organism>
<accession>A0A5B7EJS0</accession>
<comment type="caution">
    <text evidence="1">The sequence shown here is derived from an EMBL/GenBank/DDBJ whole genome shotgun (WGS) entry which is preliminary data.</text>
</comment>
<evidence type="ECO:0000313" key="2">
    <source>
        <dbReference type="Proteomes" id="UP000324222"/>
    </source>
</evidence>